<comment type="similarity">
    <text evidence="1">Belongs to the eukaryotic ribosomal protein eL34 family.</text>
</comment>
<accession>A0A8S1JR94</accession>
<proteinExistence type="inferred from homology"/>
<evidence type="ECO:0000313" key="7">
    <source>
        <dbReference type="Proteomes" id="UP000688137"/>
    </source>
</evidence>
<dbReference type="PANTHER" id="PTHR10759">
    <property type="entry name" value="60S RIBOSOMAL PROTEIN L34"/>
    <property type="match status" value="1"/>
</dbReference>
<dbReference type="OMA" id="APHCAET"/>
<evidence type="ECO:0000313" key="4">
    <source>
        <dbReference type="EMBL" id="CAD8043325.1"/>
    </source>
</evidence>
<keyword evidence="3" id="KW-0687">Ribonucleoprotein</keyword>
<dbReference type="GO" id="GO:0006412">
    <property type="term" value="P:translation"/>
    <property type="evidence" value="ECO:0007669"/>
    <property type="project" value="InterPro"/>
</dbReference>
<dbReference type="GO" id="GO:1990904">
    <property type="term" value="C:ribonucleoprotein complex"/>
    <property type="evidence" value="ECO:0007669"/>
    <property type="project" value="UniProtKB-KW"/>
</dbReference>
<dbReference type="EMBL" id="CAJJDM010000004">
    <property type="protein sequence ID" value="CAD8044457.1"/>
    <property type="molecule type" value="Genomic_DNA"/>
</dbReference>
<evidence type="ECO:0008006" key="8">
    <source>
        <dbReference type="Google" id="ProtNLM"/>
    </source>
</evidence>
<protein>
    <recommendedName>
        <fullName evidence="8">60S ribosomal protein L34</fullName>
    </recommendedName>
</protein>
<organism evidence="5 7">
    <name type="scientific">Paramecium primaurelia</name>
    <dbReference type="NCBI Taxonomy" id="5886"/>
    <lineage>
        <taxon>Eukaryota</taxon>
        <taxon>Sar</taxon>
        <taxon>Alveolata</taxon>
        <taxon>Ciliophora</taxon>
        <taxon>Intramacronucleata</taxon>
        <taxon>Oligohymenophorea</taxon>
        <taxon>Peniculida</taxon>
        <taxon>Parameciidae</taxon>
        <taxon>Paramecium</taxon>
    </lineage>
</organism>
<reference evidence="5" key="1">
    <citation type="submission" date="2021-01" db="EMBL/GenBank/DDBJ databases">
        <authorList>
            <consortium name="Genoscope - CEA"/>
            <person name="William W."/>
        </authorList>
    </citation>
    <scope>NUCLEOTIDE SEQUENCE</scope>
</reference>
<dbReference type="PROSITE" id="PS01145">
    <property type="entry name" value="RIBOSOMAL_L34E"/>
    <property type="match status" value="1"/>
</dbReference>
<gene>
    <name evidence="4" type="ORF">PPRIM_AZ9-3.1.T0040549</name>
    <name evidence="5" type="ORF">PPRIM_AZ9-3.1.T0080021</name>
    <name evidence="6" type="ORF">PPRIM_AZ9-3.1.T0080022</name>
</gene>
<dbReference type="InterPro" id="IPR018065">
    <property type="entry name" value="Ribosomal_eL34_CS"/>
</dbReference>
<name>A0A8S1JR94_PARPR</name>
<dbReference type="EMBL" id="CAJJDM010000001">
    <property type="protein sequence ID" value="CAD8043325.1"/>
    <property type="molecule type" value="Genomic_DNA"/>
</dbReference>
<evidence type="ECO:0000256" key="1">
    <source>
        <dbReference type="ARBA" id="ARBA00009875"/>
    </source>
</evidence>
<dbReference type="EMBL" id="CAJJDM010000004">
    <property type="protein sequence ID" value="CAD8044458.1"/>
    <property type="molecule type" value="Genomic_DNA"/>
</dbReference>
<dbReference type="AlphaFoldDB" id="A0A8S1JR94"/>
<dbReference type="GO" id="GO:0005840">
    <property type="term" value="C:ribosome"/>
    <property type="evidence" value="ECO:0007669"/>
    <property type="project" value="UniProtKB-KW"/>
</dbReference>
<dbReference type="InterPro" id="IPR008195">
    <property type="entry name" value="Ribosomal_eL34"/>
</dbReference>
<comment type="caution">
    <text evidence="5">The sequence shown here is derived from an EMBL/GenBank/DDBJ whole genome shotgun (WGS) entry which is preliminary data.</text>
</comment>
<keyword evidence="2" id="KW-0689">Ribosomal protein</keyword>
<dbReference type="GO" id="GO:0003735">
    <property type="term" value="F:structural constituent of ribosome"/>
    <property type="evidence" value="ECO:0007669"/>
    <property type="project" value="InterPro"/>
</dbReference>
<evidence type="ECO:0000256" key="3">
    <source>
        <dbReference type="ARBA" id="ARBA00023274"/>
    </source>
</evidence>
<keyword evidence="7" id="KW-1185">Reference proteome</keyword>
<dbReference type="Pfam" id="PF01199">
    <property type="entry name" value="Ribosomal_L34e"/>
    <property type="match status" value="1"/>
</dbReference>
<sequence length="108" mass="12225">MGVRVTYRRRTSYNTRSNKIRKVKTPGGNVVVQYPNKKTSASTCADSNLNVVLNGLKRIRPTKLKQLSRRQRTVSRPYGGVLSAGALKNRIIRAFLVEEVKIVKQIKK</sequence>
<evidence type="ECO:0000313" key="6">
    <source>
        <dbReference type="EMBL" id="CAD8044458.1"/>
    </source>
</evidence>
<evidence type="ECO:0000256" key="2">
    <source>
        <dbReference type="ARBA" id="ARBA00022980"/>
    </source>
</evidence>
<evidence type="ECO:0000313" key="5">
    <source>
        <dbReference type="EMBL" id="CAD8044457.1"/>
    </source>
</evidence>
<dbReference type="Proteomes" id="UP000688137">
    <property type="component" value="Unassembled WGS sequence"/>
</dbReference>